<comment type="caution">
    <text evidence="1">The sequence shown here is derived from an EMBL/GenBank/DDBJ whole genome shotgun (WGS) entry which is preliminary data.</text>
</comment>
<name>A0ACC2ZY74_9EURO</name>
<keyword evidence="2" id="KW-1185">Reference proteome</keyword>
<dbReference type="Proteomes" id="UP001172386">
    <property type="component" value="Unassembled WGS sequence"/>
</dbReference>
<gene>
    <name evidence="1" type="ORF">H2198_008089</name>
</gene>
<protein>
    <submittedName>
        <fullName evidence="1">Uncharacterized protein</fullName>
    </submittedName>
</protein>
<organism evidence="1 2">
    <name type="scientific">Neophaeococcomyces mojaviensis</name>
    <dbReference type="NCBI Taxonomy" id="3383035"/>
    <lineage>
        <taxon>Eukaryota</taxon>
        <taxon>Fungi</taxon>
        <taxon>Dikarya</taxon>
        <taxon>Ascomycota</taxon>
        <taxon>Pezizomycotina</taxon>
        <taxon>Eurotiomycetes</taxon>
        <taxon>Chaetothyriomycetidae</taxon>
        <taxon>Chaetothyriales</taxon>
        <taxon>Chaetothyriales incertae sedis</taxon>
        <taxon>Neophaeococcomyces</taxon>
    </lineage>
</organism>
<evidence type="ECO:0000313" key="2">
    <source>
        <dbReference type="Proteomes" id="UP001172386"/>
    </source>
</evidence>
<accession>A0ACC2ZY74</accession>
<proteinExistence type="predicted"/>
<evidence type="ECO:0000313" key="1">
    <source>
        <dbReference type="EMBL" id="KAJ9652654.1"/>
    </source>
</evidence>
<reference evidence="1" key="1">
    <citation type="submission" date="2022-10" db="EMBL/GenBank/DDBJ databases">
        <title>Culturing micro-colonial fungi from biological soil crusts in the Mojave desert and describing Neophaeococcomyces mojavensis, and introducing the new genera and species Taxawa tesnikishii.</title>
        <authorList>
            <person name="Kurbessoian T."/>
            <person name="Stajich J.E."/>
        </authorList>
    </citation>
    <scope>NUCLEOTIDE SEQUENCE</scope>
    <source>
        <strain evidence="1">JES_112</strain>
    </source>
</reference>
<sequence length="903" mass="99601">MASNSPRQLVLDTTRAAIARANSNGSDGDLNDILLPGEQQVCPSYKPRLDAGLYTVHVRQNIKFDEKNTLGNEQSKQRRKVITPQYVLPENLVHSKYPEEGSGATRETLPHIVLNDPHFPWDRKASKDSATAEEERNVTPWLALLVFTLAELTLDKEDLNDGALSAVIPEKTASPLKQTSTLAINLSISTLKSLEKAPQLTSPISKADFEEDESSASTNLIFIKPALFNELFKIYDKNGQPLSQINADVSRYQYLTHVRKVCSDGVATTAQTEKVGMFSTIISHRTGPLDSLTPSPVLVHLVSIEGIPDMSWPVSDTVKYVPMASLHSWTYMCLPSSNIHTEMKKISEGLSMLRAPESVISGLAGASTPDIARVQARLKDGYALTRYRTETGEVITAVMRGALAPVMVPSPLAPMLTRQSNSGADLRIFDSKVGMIDITYSAAWQLGKTLALADQSFCVALSRMRSIVERIALDGAKTDASKELNVYEVKGEMPSSMLSTAQKVASLPGNELVLPNNLGLRNRWQSAVSETAAMDLSLNNSAVRDGFSTNVGSTVKMMASSATSDRRDDDVYNEFNKPYSSDWMTILSWILDKMFLHNIPAEYLIVDPSYLPSESLRFFHIDANWIDALLDGALSIGNYLGGSHDHIREEIKVAVNRYIECEIPGLGRTPQIPTFGFFLRSDLIRQLPEILVNAAFDSPAKPDPMEHTRAAILRQEITDTGLMLCLLDRSPVDKIKGLLKSLTFTQPPHQQSFVVGEFLDSSSLRVAYKYIPSNEGFQREDHNVRKPEEWTKLPSPSSNPNPVFIWGEKNEIRTLILPSLFDNVFQTLETSMSEDILKENSLTSAMMAIHLSNPGCVLNLGSSVNLQLPTKHHTETSIDRTLKMIGGSYNESGSVVMKGSATI</sequence>
<dbReference type="EMBL" id="JAPDRQ010000188">
    <property type="protein sequence ID" value="KAJ9652654.1"/>
    <property type="molecule type" value="Genomic_DNA"/>
</dbReference>